<accession>A0ABT3CNE7</accession>
<gene>
    <name evidence="8" type="ORF">N7U62_00755</name>
</gene>
<feature type="signal peptide" evidence="6">
    <location>
        <begin position="1"/>
        <end position="30"/>
    </location>
</feature>
<keyword evidence="9" id="KW-1185">Reference proteome</keyword>
<comment type="caution">
    <text evidence="8">The sequence shown here is derived from an EMBL/GenBank/DDBJ whole genome shotgun (WGS) entry which is preliminary data.</text>
</comment>
<dbReference type="EMBL" id="JAOYOD010000001">
    <property type="protein sequence ID" value="MCV9385167.1"/>
    <property type="molecule type" value="Genomic_DNA"/>
</dbReference>
<organism evidence="8 9">
    <name type="scientific">Reichenbachiella ulvae</name>
    <dbReference type="NCBI Taxonomy" id="2980104"/>
    <lineage>
        <taxon>Bacteria</taxon>
        <taxon>Pseudomonadati</taxon>
        <taxon>Bacteroidota</taxon>
        <taxon>Cytophagia</taxon>
        <taxon>Cytophagales</taxon>
        <taxon>Reichenbachiellaceae</taxon>
        <taxon>Reichenbachiella</taxon>
    </lineage>
</organism>
<name>A0ABT3CNE7_9BACT</name>
<dbReference type="InterPro" id="IPR052062">
    <property type="entry name" value="Murein_DD/LD_carboxypeptidase"/>
</dbReference>
<feature type="domain" description="NlpC/P60" evidence="7">
    <location>
        <begin position="38"/>
        <end position="165"/>
    </location>
</feature>
<evidence type="ECO:0000256" key="6">
    <source>
        <dbReference type="SAM" id="SignalP"/>
    </source>
</evidence>
<sequence>MARVKKVGMKQVALLLLGLGLILSAQSTKAQSKRKRKKANIKLVISTAEGYKGTPYQYGGNSRNGIDCSALMQNSFSKAGYQIPRTSKEQSKYGKKVGWNRVRPGDIVFFKFKEKRKKWYHSGLITSVDGDNIYFIHASTSRGVIQSNLSNDYYKSNVKTFRRVIK</sequence>
<dbReference type="RefSeq" id="WP_264135960.1">
    <property type="nucleotide sequence ID" value="NZ_JAOYOD010000001.1"/>
</dbReference>
<protein>
    <submittedName>
        <fullName evidence="8">NlpC/P60 family protein</fullName>
    </submittedName>
</protein>
<dbReference type="PROSITE" id="PS51935">
    <property type="entry name" value="NLPC_P60"/>
    <property type="match status" value="1"/>
</dbReference>
<dbReference type="InterPro" id="IPR000064">
    <property type="entry name" value="NLP_P60_dom"/>
</dbReference>
<keyword evidence="2" id="KW-0645">Protease</keyword>
<dbReference type="InterPro" id="IPR038765">
    <property type="entry name" value="Papain-like_cys_pep_sf"/>
</dbReference>
<evidence type="ECO:0000256" key="4">
    <source>
        <dbReference type="ARBA" id="ARBA00022801"/>
    </source>
</evidence>
<comment type="similarity">
    <text evidence="1">Belongs to the peptidase C40 family.</text>
</comment>
<dbReference type="Proteomes" id="UP001300692">
    <property type="component" value="Unassembled WGS sequence"/>
</dbReference>
<feature type="chain" id="PRO_5045249197" evidence="6">
    <location>
        <begin position="31"/>
        <end position="166"/>
    </location>
</feature>
<evidence type="ECO:0000256" key="3">
    <source>
        <dbReference type="ARBA" id="ARBA00022729"/>
    </source>
</evidence>
<dbReference type="Pfam" id="PF00877">
    <property type="entry name" value="NLPC_P60"/>
    <property type="match status" value="1"/>
</dbReference>
<evidence type="ECO:0000313" key="8">
    <source>
        <dbReference type="EMBL" id="MCV9385167.1"/>
    </source>
</evidence>
<keyword evidence="3 6" id="KW-0732">Signal</keyword>
<dbReference type="SUPFAM" id="SSF54001">
    <property type="entry name" value="Cysteine proteinases"/>
    <property type="match status" value="1"/>
</dbReference>
<proteinExistence type="inferred from homology"/>
<evidence type="ECO:0000256" key="5">
    <source>
        <dbReference type="ARBA" id="ARBA00022807"/>
    </source>
</evidence>
<evidence type="ECO:0000313" key="9">
    <source>
        <dbReference type="Proteomes" id="UP001300692"/>
    </source>
</evidence>
<evidence type="ECO:0000256" key="1">
    <source>
        <dbReference type="ARBA" id="ARBA00007074"/>
    </source>
</evidence>
<keyword evidence="4" id="KW-0378">Hydrolase</keyword>
<evidence type="ECO:0000256" key="2">
    <source>
        <dbReference type="ARBA" id="ARBA00022670"/>
    </source>
</evidence>
<dbReference type="PANTHER" id="PTHR47360:SF1">
    <property type="entry name" value="ENDOPEPTIDASE NLPC-RELATED"/>
    <property type="match status" value="1"/>
</dbReference>
<reference evidence="8 9" key="1">
    <citation type="submission" date="2022-10" db="EMBL/GenBank/DDBJ databases">
        <title>Comparative genomics and taxonomic characterization of three novel marine species of genus Reichenbachiella exhibiting antioxidant and polysaccharide degradation activities.</title>
        <authorList>
            <person name="Muhammad N."/>
            <person name="Lee Y.-J."/>
            <person name="Ko J."/>
            <person name="Kim S.-G."/>
        </authorList>
    </citation>
    <scope>NUCLEOTIDE SEQUENCE [LARGE SCALE GENOMIC DNA]</scope>
    <source>
        <strain evidence="8 9">ABR2-5</strain>
    </source>
</reference>
<dbReference type="Gene3D" id="3.90.1720.10">
    <property type="entry name" value="endopeptidase domain like (from Nostoc punctiforme)"/>
    <property type="match status" value="1"/>
</dbReference>
<dbReference type="PANTHER" id="PTHR47360">
    <property type="entry name" value="MUREIN DD-ENDOPEPTIDASE MEPS/MUREIN LD-CARBOXYPEPTIDASE"/>
    <property type="match status" value="1"/>
</dbReference>
<evidence type="ECO:0000259" key="7">
    <source>
        <dbReference type="PROSITE" id="PS51935"/>
    </source>
</evidence>
<keyword evidence="5" id="KW-0788">Thiol protease</keyword>